<name>A0A9P5X053_9AGAR</name>
<comment type="caution">
    <text evidence="1">The sequence shown here is derived from an EMBL/GenBank/DDBJ whole genome shotgun (WGS) entry which is preliminary data.</text>
</comment>
<evidence type="ECO:0000313" key="1">
    <source>
        <dbReference type="EMBL" id="KAF9442078.1"/>
    </source>
</evidence>
<keyword evidence="2" id="KW-1185">Reference proteome</keyword>
<proteinExistence type="predicted"/>
<gene>
    <name evidence="1" type="ORF">P691DRAFT_790084</name>
</gene>
<sequence>MACKPKVKAAASNTKLSDTTVTFLNAQNQDLHTKSIVQTLLLVTLPELVQVQVCCELDAIGFTYKAPTLPLPPTETPDKAEDFISEDEMNINLFNDTLASLIIWIKKEGFNNETDSDT</sequence>
<reference evidence="1" key="1">
    <citation type="submission" date="2020-11" db="EMBL/GenBank/DDBJ databases">
        <authorList>
            <consortium name="DOE Joint Genome Institute"/>
            <person name="Ahrendt S."/>
            <person name="Riley R."/>
            <person name="Andreopoulos W."/>
            <person name="Labutti K."/>
            <person name="Pangilinan J."/>
            <person name="Ruiz-Duenas F.J."/>
            <person name="Barrasa J.M."/>
            <person name="Sanchez-Garcia M."/>
            <person name="Camarero S."/>
            <person name="Miyauchi S."/>
            <person name="Serrano A."/>
            <person name="Linde D."/>
            <person name="Babiker R."/>
            <person name="Drula E."/>
            <person name="Ayuso-Fernandez I."/>
            <person name="Pacheco R."/>
            <person name="Padilla G."/>
            <person name="Ferreira P."/>
            <person name="Barriuso J."/>
            <person name="Kellner H."/>
            <person name="Castanera R."/>
            <person name="Alfaro M."/>
            <person name="Ramirez L."/>
            <person name="Pisabarro A.G."/>
            <person name="Kuo A."/>
            <person name="Tritt A."/>
            <person name="Lipzen A."/>
            <person name="He G."/>
            <person name="Yan M."/>
            <person name="Ng V."/>
            <person name="Cullen D."/>
            <person name="Martin F."/>
            <person name="Rosso M.-N."/>
            <person name="Henrissat B."/>
            <person name="Hibbett D."/>
            <person name="Martinez A.T."/>
            <person name="Grigoriev I.V."/>
        </authorList>
    </citation>
    <scope>NUCLEOTIDE SEQUENCE</scope>
    <source>
        <strain evidence="1">MF-IS2</strain>
    </source>
</reference>
<accession>A0A9P5X053</accession>
<organism evidence="1 2">
    <name type="scientific">Macrolepiota fuliginosa MF-IS2</name>
    <dbReference type="NCBI Taxonomy" id="1400762"/>
    <lineage>
        <taxon>Eukaryota</taxon>
        <taxon>Fungi</taxon>
        <taxon>Dikarya</taxon>
        <taxon>Basidiomycota</taxon>
        <taxon>Agaricomycotina</taxon>
        <taxon>Agaricomycetes</taxon>
        <taxon>Agaricomycetidae</taxon>
        <taxon>Agaricales</taxon>
        <taxon>Agaricineae</taxon>
        <taxon>Agaricaceae</taxon>
        <taxon>Macrolepiota</taxon>
    </lineage>
</organism>
<dbReference type="Proteomes" id="UP000807342">
    <property type="component" value="Unassembled WGS sequence"/>
</dbReference>
<dbReference type="AlphaFoldDB" id="A0A9P5X053"/>
<dbReference type="EMBL" id="MU151709">
    <property type="protein sequence ID" value="KAF9442078.1"/>
    <property type="molecule type" value="Genomic_DNA"/>
</dbReference>
<evidence type="ECO:0000313" key="2">
    <source>
        <dbReference type="Proteomes" id="UP000807342"/>
    </source>
</evidence>
<protein>
    <submittedName>
        <fullName evidence="1">Uncharacterized protein</fullName>
    </submittedName>
</protein>